<dbReference type="PANTHER" id="PTHR43975">
    <property type="entry name" value="ZGC:101858"/>
    <property type="match status" value="1"/>
</dbReference>
<dbReference type="PRINTS" id="PR00081">
    <property type="entry name" value="GDHRDH"/>
</dbReference>
<dbReference type="InterPro" id="IPR036291">
    <property type="entry name" value="NAD(P)-bd_dom_sf"/>
</dbReference>
<gene>
    <name evidence="1" type="ORF">ASPVEDRAFT_154349</name>
</gene>
<dbReference type="RefSeq" id="XP_040672047.1">
    <property type="nucleotide sequence ID" value="XM_040808405.1"/>
</dbReference>
<organism evidence="1 2">
    <name type="scientific">Aspergillus versicolor CBS 583.65</name>
    <dbReference type="NCBI Taxonomy" id="1036611"/>
    <lineage>
        <taxon>Eukaryota</taxon>
        <taxon>Fungi</taxon>
        <taxon>Dikarya</taxon>
        <taxon>Ascomycota</taxon>
        <taxon>Pezizomycotina</taxon>
        <taxon>Eurotiomycetes</taxon>
        <taxon>Eurotiomycetidae</taxon>
        <taxon>Eurotiales</taxon>
        <taxon>Aspergillaceae</taxon>
        <taxon>Aspergillus</taxon>
        <taxon>Aspergillus subgen. Nidulantes</taxon>
    </lineage>
</organism>
<reference evidence="2" key="1">
    <citation type="journal article" date="2017" name="Genome Biol.">
        <title>Comparative genomics reveals high biological diversity and specific adaptations in the industrially and medically important fungal genus Aspergillus.</title>
        <authorList>
            <person name="de Vries R.P."/>
            <person name="Riley R."/>
            <person name="Wiebenga A."/>
            <person name="Aguilar-Osorio G."/>
            <person name="Amillis S."/>
            <person name="Uchima C.A."/>
            <person name="Anderluh G."/>
            <person name="Asadollahi M."/>
            <person name="Askin M."/>
            <person name="Barry K."/>
            <person name="Battaglia E."/>
            <person name="Bayram O."/>
            <person name="Benocci T."/>
            <person name="Braus-Stromeyer S.A."/>
            <person name="Caldana C."/>
            <person name="Canovas D."/>
            <person name="Cerqueira G.C."/>
            <person name="Chen F."/>
            <person name="Chen W."/>
            <person name="Choi C."/>
            <person name="Clum A."/>
            <person name="Dos Santos R.A."/>
            <person name="Damasio A.R."/>
            <person name="Diallinas G."/>
            <person name="Emri T."/>
            <person name="Fekete E."/>
            <person name="Flipphi M."/>
            <person name="Freyberg S."/>
            <person name="Gallo A."/>
            <person name="Gournas C."/>
            <person name="Habgood R."/>
            <person name="Hainaut M."/>
            <person name="Harispe M.L."/>
            <person name="Henrissat B."/>
            <person name="Hilden K.S."/>
            <person name="Hope R."/>
            <person name="Hossain A."/>
            <person name="Karabika E."/>
            <person name="Karaffa L."/>
            <person name="Karanyi Z."/>
            <person name="Krasevec N."/>
            <person name="Kuo A."/>
            <person name="Kusch H."/>
            <person name="LaButti K."/>
            <person name="Lagendijk E.L."/>
            <person name="Lapidus A."/>
            <person name="Levasseur A."/>
            <person name="Lindquist E."/>
            <person name="Lipzen A."/>
            <person name="Logrieco A.F."/>
            <person name="MacCabe A."/>
            <person name="Maekelae M.R."/>
            <person name="Malavazi I."/>
            <person name="Melin P."/>
            <person name="Meyer V."/>
            <person name="Mielnichuk N."/>
            <person name="Miskei M."/>
            <person name="Molnar A.P."/>
            <person name="Mule G."/>
            <person name="Ngan C.Y."/>
            <person name="Orejas M."/>
            <person name="Orosz E."/>
            <person name="Ouedraogo J.P."/>
            <person name="Overkamp K.M."/>
            <person name="Park H.-S."/>
            <person name="Perrone G."/>
            <person name="Piumi F."/>
            <person name="Punt P.J."/>
            <person name="Ram A.F."/>
            <person name="Ramon A."/>
            <person name="Rauscher S."/>
            <person name="Record E."/>
            <person name="Riano-Pachon D.M."/>
            <person name="Robert V."/>
            <person name="Roehrig J."/>
            <person name="Ruller R."/>
            <person name="Salamov A."/>
            <person name="Salih N.S."/>
            <person name="Samson R.A."/>
            <person name="Sandor E."/>
            <person name="Sanguinetti M."/>
            <person name="Schuetze T."/>
            <person name="Sepcic K."/>
            <person name="Shelest E."/>
            <person name="Sherlock G."/>
            <person name="Sophianopoulou V."/>
            <person name="Squina F.M."/>
            <person name="Sun H."/>
            <person name="Susca A."/>
            <person name="Todd R.B."/>
            <person name="Tsang A."/>
            <person name="Unkles S.E."/>
            <person name="van de Wiele N."/>
            <person name="van Rossen-Uffink D."/>
            <person name="Oliveira J.V."/>
            <person name="Vesth T.C."/>
            <person name="Visser J."/>
            <person name="Yu J.-H."/>
            <person name="Zhou M."/>
            <person name="Andersen M.R."/>
            <person name="Archer D.B."/>
            <person name="Baker S.E."/>
            <person name="Benoit I."/>
            <person name="Brakhage A.A."/>
            <person name="Braus G.H."/>
            <person name="Fischer R."/>
            <person name="Frisvad J.C."/>
            <person name="Goldman G.H."/>
            <person name="Houbraken J."/>
            <person name="Oakley B."/>
            <person name="Pocsi I."/>
            <person name="Scazzocchio C."/>
            <person name="Seiboth B."/>
            <person name="vanKuyk P.A."/>
            <person name="Wortman J."/>
            <person name="Dyer P.S."/>
            <person name="Grigoriev I.V."/>
        </authorList>
    </citation>
    <scope>NUCLEOTIDE SEQUENCE [LARGE SCALE GENOMIC DNA]</scope>
    <source>
        <strain evidence="2">CBS 583.65</strain>
    </source>
</reference>
<evidence type="ECO:0000313" key="2">
    <source>
        <dbReference type="Proteomes" id="UP000184073"/>
    </source>
</evidence>
<dbReference type="SUPFAM" id="SSF51735">
    <property type="entry name" value="NAD(P)-binding Rossmann-fold domains"/>
    <property type="match status" value="1"/>
</dbReference>
<protein>
    <recommendedName>
        <fullName evidence="3">Ketoreductase (KR) domain-containing protein</fullName>
    </recommendedName>
</protein>
<sequence length="256" mass="27692">MDLKGAHVLITGGTQGVGEALVTYFLAQGAEVSYCAPTVSNTEFSEFHNSLPNTNTARAVGTALDMLDIEAVEDWVMDSVRRVGRLDLVIAKASDMQMDEERTDTQIQLPSTLAAEILSLRKLIRATAPHLANAPQASIVILGSFITRKLSRPPPVSFSLRRATQLQRAHDLIEHLGAKGIRVTAISSGSILGVYSRRQQFSGTLPEREVEERLGELGNVNELVKSVALLLSDPAAWPDAGSHCLVDGDIQIVTRI</sequence>
<proteinExistence type="predicted"/>
<name>A0A1L9PXV6_ASPVE</name>
<keyword evidence="2" id="KW-1185">Reference proteome</keyword>
<dbReference type="Pfam" id="PF13561">
    <property type="entry name" value="adh_short_C2"/>
    <property type="match status" value="1"/>
</dbReference>
<dbReference type="Gene3D" id="3.40.50.720">
    <property type="entry name" value="NAD(P)-binding Rossmann-like Domain"/>
    <property type="match status" value="1"/>
</dbReference>
<accession>A0A1L9PXV6</accession>
<dbReference type="STRING" id="1036611.A0A1L9PXV6"/>
<dbReference type="InterPro" id="IPR002347">
    <property type="entry name" value="SDR_fam"/>
</dbReference>
<evidence type="ECO:0000313" key="1">
    <source>
        <dbReference type="EMBL" id="OJJ06285.1"/>
    </source>
</evidence>
<evidence type="ECO:0008006" key="3">
    <source>
        <dbReference type="Google" id="ProtNLM"/>
    </source>
</evidence>
<dbReference type="GeneID" id="63723916"/>
<dbReference type="OrthoDB" id="47007at2759"/>
<dbReference type="Proteomes" id="UP000184073">
    <property type="component" value="Unassembled WGS sequence"/>
</dbReference>
<dbReference type="PANTHER" id="PTHR43975:SF2">
    <property type="entry name" value="EG:BACR7A4.14 PROTEIN-RELATED"/>
    <property type="match status" value="1"/>
</dbReference>
<dbReference type="AlphaFoldDB" id="A0A1L9PXV6"/>
<dbReference type="VEuPathDB" id="FungiDB:ASPVEDRAFT_154349"/>
<dbReference type="EMBL" id="KV878134">
    <property type="protein sequence ID" value="OJJ06285.1"/>
    <property type="molecule type" value="Genomic_DNA"/>
</dbReference>